<evidence type="ECO:0000259" key="2">
    <source>
        <dbReference type="Pfam" id="PF01979"/>
    </source>
</evidence>
<evidence type="ECO:0000313" key="3">
    <source>
        <dbReference type="EMBL" id="CAG9975185.1"/>
    </source>
</evidence>
<dbReference type="InterPro" id="IPR032466">
    <property type="entry name" value="Metal_Hydrolase"/>
</dbReference>
<evidence type="ECO:0000313" key="4">
    <source>
        <dbReference type="Proteomes" id="UP000754883"/>
    </source>
</evidence>
<evidence type="ECO:0000256" key="1">
    <source>
        <dbReference type="ARBA" id="ARBA00022801"/>
    </source>
</evidence>
<protein>
    <recommendedName>
        <fullName evidence="2">Amidohydrolase-related domain-containing protein</fullName>
    </recommendedName>
</protein>
<reference evidence="3" key="1">
    <citation type="submission" date="2021-10" db="EMBL/GenBank/DDBJ databases">
        <authorList>
            <person name="Piombo E."/>
        </authorList>
    </citation>
    <scope>NUCLEOTIDE SEQUENCE</scope>
</reference>
<dbReference type="AlphaFoldDB" id="A0A9N9U2T7"/>
<dbReference type="InterPro" id="IPR006680">
    <property type="entry name" value="Amidohydro-rel"/>
</dbReference>
<name>A0A9N9U2T7_9HYPO</name>
<accession>A0A9N9U2T7</accession>
<gene>
    <name evidence="3" type="ORF">CBYS24578_00015560</name>
</gene>
<organism evidence="3 4">
    <name type="scientific">Clonostachys byssicola</name>
    <dbReference type="NCBI Taxonomy" id="160290"/>
    <lineage>
        <taxon>Eukaryota</taxon>
        <taxon>Fungi</taxon>
        <taxon>Dikarya</taxon>
        <taxon>Ascomycota</taxon>
        <taxon>Pezizomycotina</taxon>
        <taxon>Sordariomycetes</taxon>
        <taxon>Hypocreomycetidae</taxon>
        <taxon>Hypocreales</taxon>
        <taxon>Bionectriaceae</taxon>
        <taxon>Clonostachys</taxon>
    </lineage>
</organism>
<feature type="domain" description="Amidohydrolase-related" evidence="2">
    <location>
        <begin position="62"/>
        <end position="429"/>
    </location>
</feature>
<dbReference type="SUPFAM" id="SSF51338">
    <property type="entry name" value="Composite domain of metallo-dependent hydrolases"/>
    <property type="match status" value="2"/>
</dbReference>
<keyword evidence="4" id="KW-1185">Reference proteome</keyword>
<dbReference type="InterPro" id="IPR011059">
    <property type="entry name" value="Metal-dep_hydrolase_composite"/>
</dbReference>
<dbReference type="Gene3D" id="3.20.20.140">
    <property type="entry name" value="Metal-dependent hydrolases"/>
    <property type="match status" value="1"/>
</dbReference>
<dbReference type="InterPro" id="IPR050287">
    <property type="entry name" value="MTA/SAH_deaminase"/>
</dbReference>
<dbReference type="GO" id="GO:0016810">
    <property type="term" value="F:hydrolase activity, acting on carbon-nitrogen (but not peptide) bonds"/>
    <property type="evidence" value="ECO:0007669"/>
    <property type="project" value="InterPro"/>
</dbReference>
<dbReference type="Pfam" id="PF01979">
    <property type="entry name" value="Amidohydro_1"/>
    <property type="match status" value="1"/>
</dbReference>
<dbReference type="SUPFAM" id="SSF51556">
    <property type="entry name" value="Metallo-dependent hydrolases"/>
    <property type="match status" value="1"/>
</dbReference>
<dbReference type="Proteomes" id="UP000754883">
    <property type="component" value="Unassembled WGS sequence"/>
</dbReference>
<dbReference type="EMBL" id="CABFNO020001255">
    <property type="protein sequence ID" value="CAG9975185.1"/>
    <property type="molecule type" value="Genomic_DNA"/>
</dbReference>
<proteinExistence type="predicted"/>
<sequence>MSESNIKYTLIKDVTVITMDPELGVLTESDVLLKGQHIEAIGKNLTAPSDGHVEVITVAHGIVTPGFIDGHHHMWQQLIRGVCLDWSLLDYLVAIRNVYGSVFTAEDTEFSYYIAGLDLINNGVTCVLEHGHIMNSPQHADAAIKGLKNSAIRGCFCYGFYENPKIDSDCTVLEGFDHTKRVADARRVRQEHFQSNDPAQELLTFGIAPTEPEVEPIADTIDQIKLAREIGARLITMHVAMGPYDTNHNQVVQQLADKDLLGPDLAFSHGASLTDEELGAMQRTGAGLVGTPDTELQMGMGFPAVFRAADKGCKAGLGIDITSNQNNSFIAQMRLALQAQRALENDKSKHVPVKIARKTHEVLRMGTMGGAEVMGMSHLVGSITVGKKADLNIFQCDDISTVPVIDPTGTVVFQASTSNIDTVIVDGRVLKRNGQLVGVDWPRLREELISRTQRIESAASKIDSAIGKEKWTRNL</sequence>
<dbReference type="OrthoDB" id="194468at2759"/>
<dbReference type="Gene3D" id="2.30.40.10">
    <property type="entry name" value="Urease, subunit C, domain 1"/>
    <property type="match status" value="1"/>
</dbReference>
<comment type="caution">
    <text evidence="3">The sequence shown here is derived from an EMBL/GenBank/DDBJ whole genome shotgun (WGS) entry which is preliminary data.</text>
</comment>
<dbReference type="PANTHER" id="PTHR43794:SF11">
    <property type="entry name" value="AMIDOHYDROLASE-RELATED DOMAIN-CONTAINING PROTEIN"/>
    <property type="match status" value="1"/>
</dbReference>
<dbReference type="PANTHER" id="PTHR43794">
    <property type="entry name" value="AMINOHYDROLASE SSNA-RELATED"/>
    <property type="match status" value="1"/>
</dbReference>
<keyword evidence="1" id="KW-0378">Hydrolase</keyword>